<name>A0A226DSH4_FOLCA</name>
<protein>
    <recommendedName>
        <fullName evidence="1">FHA domain-containing protein</fullName>
    </recommendedName>
</protein>
<comment type="caution">
    <text evidence="2">The sequence shown here is derived from an EMBL/GenBank/DDBJ whole genome shotgun (WGS) entry which is preliminary data.</text>
</comment>
<gene>
    <name evidence="2" type="ORF">Fcan01_17764</name>
</gene>
<dbReference type="Pfam" id="PF00498">
    <property type="entry name" value="FHA"/>
    <property type="match status" value="1"/>
</dbReference>
<dbReference type="InterPro" id="IPR008984">
    <property type="entry name" value="SMAD_FHA_dom_sf"/>
</dbReference>
<feature type="domain" description="FHA" evidence="1">
    <location>
        <begin position="46"/>
        <end position="93"/>
    </location>
</feature>
<accession>A0A226DSH4</accession>
<dbReference type="AlphaFoldDB" id="A0A226DSH4"/>
<proteinExistence type="predicted"/>
<keyword evidence="3" id="KW-1185">Reference proteome</keyword>
<evidence type="ECO:0000259" key="1">
    <source>
        <dbReference type="Pfam" id="PF00498"/>
    </source>
</evidence>
<organism evidence="2 3">
    <name type="scientific">Folsomia candida</name>
    <name type="common">Springtail</name>
    <dbReference type="NCBI Taxonomy" id="158441"/>
    <lineage>
        <taxon>Eukaryota</taxon>
        <taxon>Metazoa</taxon>
        <taxon>Ecdysozoa</taxon>
        <taxon>Arthropoda</taxon>
        <taxon>Hexapoda</taxon>
        <taxon>Collembola</taxon>
        <taxon>Entomobryomorpha</taxon>
        <taxon>Isotomoidea</taxon>
        <taxon>Isotomidae</taxon>
        <taxon>Proisotominae</taxon>
        <taxon>Folsomia</taxon>
    </lineage>
</organism>
<dbReference type="SUPFAM" id="SSF49879">
    <property type="entry name" value="SMAD/FHA domain"/>
    <property type="match status" value="1"/>
</dbReference>
<reference evidence="2 3" key="1">
    <citation type="submission" date="2015-12" db="EMBL/GenBank/DDBJ databases">
        <title>The genome of Folsomia candida.</title>
        <authorList>
            <person name="Faddeeva A."/>
            <person name="Derks M.F."/>
            <person name="Anvar Y."/>
            <person name="Smit S."/>
            <person name="Van Straalen N."/>
            <person name="Roelofs D."/>
        </authorList>
    </citation>
    <scope>NUCLEOTIDE SEQUENCE [LARGE SCALE GENOMIC DNA]</scope>
    <source>
        <strain evidence="2 3">VU population</strain>
        <tissue evidence="2">Whole body</tissue>
    </source>
</reference>
<dbReference type="InterPro" id="IPR000253">
    <property type="entry name" value="FHA_dom"/>
</dbReference>
<sequence length="138" mass="16700">MLNFREIYEFFFVGKFSIYTIGTGENLDTFNTEKYGEFLTYRNTVTVAEEQCQIYCDTRGTFWLKSLKGRTLLNGKLVRDSPVELKFGDVFYFSDIFGTWFESLVFRLAKRWNYWNTKIYRKFSWFPKEYPVFKFEVS</sequence>
<dbReference type="Proteomes" id="UP000198287">
    <property type="component" value="Unassembled WGS sequence"/>
</dbReference>
<dbReference type="EMBL" id="LNIX01000013">
    <property type="protein sequence ID" value="OXA47641.1"/>
    <property type="molecule type" value="Genomic_DNA"/>
</dbReference>
<evidence type="ECO:0000313" key="3">
    <source>
        <dbReference type="Proteomes" id="UP000198287"/>
    </source>
</evidence>
<evidence type="ECO:0000313" key="2">
    <source>
        <dbReference type="EMBL" id="OXA47641.1"/>
    </source>
</evidence>